<feature type="non-terminal residue" evidence="2">
    <location>
        <position position="1"/>
    </location>
</feature>
<feature type="transmembrane region" description="Helical" evidence="1">
    <location>
        <begin position="87"/>
        <end position="105"/>
    </location>
</feature>
<reference evidence="2" key="1">
    <citation type="submission" date="2018-05" db="EMBL/GenBank/DDBJ databases">
        <authorList>
            <person name="Lanie J.A."/>
            <person name="Ng W.-L."/>
            <person name="Kazmierczak K.M."/>
            <person name="Andrzejewski T.M."/>
            <person name="Davidsen T.M."/>
            <person name="Wayne K.J."/>
            <person name="Tettelin H."/>
            <person name="Glass J.I."/>
            <person name="Rusch D."/>
            <person name="Podicherti R."/>
            <person name="Tsui H.-C.T."/>
            <person name="Winkler M.E."/>
        </authorList>
    </citation>
    <scope>NUCLEOTIDE SEQUENCE</scope>
</reference>
<feature type="transmembrane region" description="Helical" evidence="1">
    <location>
        <begin position="53"/>
        <end position="75"/>
    </location>
</feature>
<dbReference type="InterPro" id="IPR036259">
    <property type="entry name" value="MFS_trans_sf"/>
</dbReference>
<evidence type="ECO:0000256" key="1">
    <source>
        <dbReference type="SAM" id="Phobius"/>
    </source>
</evidence>
<dbReference type="AlphaFoldDB" id="A0A382I0K2"/>
<evidence type="ECO:0000313" key="2">
    <source>
        <dbReference type="EMBL" id="SVB93194.1"/>
    </source>
</evidence>
<feature type="transmembrane region" description="Helical" evidence="1">
    <location>
        <begin position="6"/>
        <end position="21"/>
    </location>
</feature>
<organism evidence="2">
    <name type="scientific">marine metagenome</name>
    <dbReference type="NCBI Taxonomy" id="408172"/>
    <lineage>
        <taxon>unclassified sequences</taxon>
        <taxon>metagenomes</taxon>
        <taxon>ecological metagenomes</taxon>
    </lineage>
</organism>
<keyword evidence="1" id="KW-0812">Transmembrane</keyword>
<dbReference type="EMBL" id="UINC01064482">
    <property type="protein sequence ID" value="SVB93194.1"/>
    <property type="molecule type" value="Genomic_DNA"/>
</dbReference>
<keyword evidence="1" id="KW-0472">Membrane</keyword>
<gene>
    <name evidence="2" type="ORF">METZ01_LOCUS246048</name>
</gene>
<feature type="transmembrane region" description="Helical" evidence="1">
    <location>
        <begin position="117"/>
        <end position="140"/>
    </location>
</feature>
<accession>A0A382I0K2</accession>
<sequence>SSLVFMAIFGGLVFILFAIMFKERNTTGQKNTLQLTVLFKNIATITTNYTFQMYSLCGGFMLAGLILFLSVSANIIIESYGVSAETYGFMFATISLCYLIGTFIGSKMVTRLGLNRIVACGVILGLIGGTTMLAMALMAIRTPTAVIFPMGIFIFGLAFVNPNTVAGALQPFPGIAGTASSLTSFIRGIMGAAVSFSASFFRHDDAFAMATTIFLLGCMAAITYRFGIHNQLKRIE</sequence>
<keyword evidence="1" id="KW-1133">Transmembrane helix</keyword>
<feature type="transmembrane region" description="Helical" evidence="1">
    <location>
        <begin position="207"/>
        <end position="227"/>
    </location>
</feature>
<protein>
    <recommendedName>
        <fullName evidence="3">Major facilitator superfamily (MFS) profile domain-containing protein</fullName>
    </recommendedName>
</protein>
<dbReference type="SUPFAM" id="SSF103473">
    <property type="entry name" value="MFS general substrate transporter"/>
    <property type="match status" value="1"/>
</dbReference>
<proteinExistence type="predicted"/>
<name>A0A382I0K2_9ZZZZ</name>
<dbReference type="Gene3D" id="1.20.1720.10">
    <property type="entry name" value="Multidrug resistance protein D"/>
    <property type="match status" value="1"/>
</dbReference>
<evidence type="ECO:0008006" key="3">
    <source>
        <dbReference type="Google" id="ProtNLM"/>
    </source>
</evidence>
<feature type="transmembrane region" description="Helical" evidence="1">
    <location>
        <begin position="146"/>
        <end position="169"/>
    </location>
</feature>
<feature type="transmembrane region" description="Helical" evidence="1">
    <location>
        <begin position="181"/>
        <end position="201"/>
    </location>
</feature>